<proteinExistence type="predicted"/>
<gene>
    <name evidence="1" type="ORF">RRU01S_39_00060</name>
</gene>
<evidence type="ECO:0000313" key="2">
    <source>
        <dbReference type="Proteomes" id="UP000028701"/>
    </source>
</evidence>
<dbReference type="Pfam" id="PF20339">
    <property type="entry name" value="DUF6634"/>
    <property type="match status" value="1"/>
</dbReference>
<comment type="caution">
    <text evidence="1">The sequence shown here is derived from an EMBL/GenBank/DDBJ whole genome shotgun (WGS) entry which is preliminary data.</text>
</comment>
<dbReference type="EMBL" id="BBJU01000039">
    <property type="protein sequence ID" value="GAK73427.1"/>
    <property type="molecule type" value="Genomic_DNA"/>
</dbReference>
<sequence>MKLQYASADALARLVEDIRSAEEGFLPVQEIEKAPVLFGHRILPMSVGMLSGIVDGHPKLRSGREITTSQVYFIDTELGVARTMSRWYRLDIPAVQRFN</sequence>
<protein>
    <submittedName>
        <fullName evidence="1">Uncharacterized protein</fullName>
    </submittedName>
</protein>
<dbReference type="OrthoDB" id="7870532at2"/>
<dbReference type="eggNOG" id="ENOG5030JBF">
    <property type="taxonomic scope" value="Bacteria"/>
</dbReference>
<reference evidence="1 2" key="1">
    <citation type="submission" date="2014-08" db="EMBL/GenBank/DDBJ databases">
        <title>Whole genome shotgun sequence of Rhizobium rubi NBRC 13261.</title>
        <authorList>
            <person name="Katano-Makiyama Y."/>
            <person name="Hosoyama A."/>
            <person name="Hashimoto M."/>
            <person name="Hosoyama Y."/>
            <person name="Noguchi M."/>
            <person name="Tsuchikane K."/>
            <person name="Uohara A."/>
            <person name="Ohji S."/>
            <person name="Ichikawa N."/>
            <person name="Kimura A."/>
            <person name="Yamazoe A."/>
            <person name="Fujita N."/>
        </authorList>
    </citation>
    <scope>NUCLEOTIDE SEQUENCE [LARGE SCALE GENOMIC DNA]</scope>
    <source>
        <strain evidence="1 2">NBRC 13261</strain>
    </source>
</reference>
<name>A0A081D3D1_9HYPH</name>
<evidence type="ECO:0000313" key="1">
    <source>
        <dbReference type="EMBL" id="GAK73427.1"/>
    </source>
</evidence>
<dbReference type="InterPro" id="IPR046574">
    <property type="entry name" value="DUF6634"/>
</dbReference>
<organism evidence="1 2">
    <name type="scientific">Agrobacterium rubi TR3 = NBRC 13261</name>
    <dbReference type="NCBI Taxonomy" id="1368415"/>
    <lineage>
        <taxon>Bacteria</taxon>
        <taxon>Pseudomonadati</taxon>
        <taxon>Pseudomonadota</taxon>
        <taxon>Alphaproteobacteria</taxon>
        <taxon>Hyphomicrobiales</taxon>
        <taxon>Rhizobiaceae</taxon>
        <taxon>Rhizobium/Agrobacterium group</taxon>
        <taxon>Agrobacterium</taxon>
    </lineage>
</organism>
<dbReference type="RefSeq" id="WP_045232839.1">
    <property type="nucleotide sequence ID" value="NZ_BBJU01000039.1"/>
</dbReference>
<dbReference type="AlphaFoldDB" id="A0A081D3D1"/>
<accession>A0A081D3D1</accession>
<dbReference type="Proteomes" id="UP000028701">
    <property type="component" value="Unassembled WGS sequence"/>
</dbReference>